<sequence length="649" mass="74395">MLPSAYTVLLNLAKPLLAGGLLRLSLVTLAGAWIELDYIDVFHHLAQTEVLFALLPHIVLSGDQSTFYINQIEAHHPRLLSIIHKAEVPIFNPTPPSANNSANSLVPDKEFLEDLTSSFQIFDMISSNFLWALSELSYKLHPNTTELGGDFLNIGFLLSEPNSPNQWTYEDFVDIGGDSDVFPKARRLFLGVESLYKGLYHKICPPIHSRLAFVHYLQEEQYKQPHVNDSDASRLLCLKKQAGDAQPKETWTPPFDCHKRAFRYSEGKQYKALVLEGDGEKEYNKGKPRPTSCGPSLWPSSRFLSAQRHNMTAGNLTGAVLGATMEPIDAEGEDEAGADLKPSADWTTTYPFEYFPMQGPLFDFNKYYLPHLRHIEKLPPIIQHRIRLLERHVPRFQHIINDIRPTILASGDKRDTVLLQEVDCIMLQFHRILRFLTEIAIPQLESMITRARDGLRLKMFIQTRQKDLLESLGPLMEASPEAWITTPSELARRYQQRPSLPHGDKKSHPVSFFRRLWDAAFYPWGLRVYPDLFDIAADLKEHYTLVTWLELELRKLLVVKQKYNEADFDARPQDWPFHSRWTMESDKGEMDGTVDDKANSGYDFSPLFKGGKCDWIITGDNRPEWPRPGLGVWRYLERIISKLGAGWLL</sequence>
<organism evidence="1 2">
    <name type="scientific">Clonostachys byssicola</name>
    <dbReference type="NCBI Taxonomy" id="160290"/>
    <lineage>
        <taxon>Eukaryota</taxon>
        <taxon>Fungi</taxon>
        <taxon>Dikarya</taxon>
        <taxon>Ascomycota</taxon>
        <taxon>Pezizomycotina</taxon>
        <taxon>Sordariomycetes</taxon>
        <taxon>Hypocreomycetidae</taxon>
        <taxon>Hypocreales</taxon>
        <taxon>Bionectriaceae</taxon>
        <taxon>Clonostachys</taxon>
    </lineage>
</organism>
<dbReference type="OrthoDB" id="5145068at2759"/>
<gene>
    <name evidence="1" type="ORF">CBYS24578_00008033</name>
</gene>
<dbReference type="AlphaFoldDB" id="A0A9N9XZH8"/>
<proteinExistence type="predicted"/>
<keyword evidence="2" id="KW-1185">Reference proteome</keyword>
<dbReference type="EMBL" id="CABFNO020001405">
    <property type="protein sequence ID" value="CAG9986834.1"/>
    <property type="molecule type" value="Genomic_DNA"/>
</dbReference>
<evidence type="ECO:0000313" key="1">
    <source>
        <dbReference type="EMBL" id="CAG9986834.1"/>
    </source>
</evidence>
<evidence type="ECO:0000313" key="2">
    <source>
        <dbReference type="Proteomes" id="UP000754883"/>
    </source>
</evidence>
<name>A0A9N9XZH8_9HYPO</name>
<dbReference type="Proteomes" id="UP000754883">
    <property type="component" value="Unassembled WGS sequence"/>
</dbReference>
<protein>
    <submittedName>
        <fullName evidence="1">Uncharacterized protein</fullName>
    </submittedName>
</protein>
<reference evidence="1" key="1">
    <citation type="submission" date="2021-10" db="EMBL/GenBank/DDBJ databases">
        <authorList>
            <person name="Piombo E."/>
        </authorList>
    </citation>
    <scope>NUCLEOTIDE SEQUENCE</scope>
</reference>
<comment type="caution">
    <text evidence="1">The sequence shown here is derived from an EMBL/GenBank/DDBJ whole genome shotgun (WGS) entry which is preliminary data.</text>
</comment>
<accession>A0A9N9XZH8</accession>